<reference evidence="1" key="2">
    <citation type="submission" date="2020-11" db="EMBL/GenBank/DDBJ databases">
        <authorList>
            <person name="McCartney M.A."/>
            <person name="Auch B."/>
            <person name="Kono T."/>
            <person name="Mallez S."/>
            <person name="Becker A."/>
            <person name="Gohl D.M."/>
            <person name="Silverstein K.A.T."/>
            <person name="Koren S."/>
            <person name="Bechman K.B."/>
            <person name="Herman A."/>
            <person name="Abrahante J.E."/>
            <person name="Garbe J."/>
        </authorList>
    </citation>
    <scope>NUCLEOTIDE SEQUENCE</scope>
    <source>
        <strain evidence="1">Duluth1</strain>
        <tissue evidence="1">Whole animal</tissue>
    </source>
</reference>
<comment type="caution">
    <text evidence="1">The sequence shown here is derived from an EMBL/GenBank/DDBJ whole genome shotgun (WGS) entry which is preliminary data.</text>
</comment>
<reference evidence="1" key="1">
    <citation type="journal article" date="2019" name="bioRxiv">
        <title>The Genome of the Zebra Mussel, Dreissena polymorpha: A Resource for Invasive Species Research.</title>
        <authorList>
            <person name="McCartney M.A."/>
            <person name="Auch B."/>
            <person name="Kono T."/>
            <person name="Mallez S."/>
            <person name="Zhang Y."/>
            <person name="Obille A."/>
            <person name="Becker A."/>
            <person name="Abrahante J.E."/>
            <person name="Garbe J."/>
            <person name="Badalamenti J.P."/>
            <person name="Herman A."/>
            <person name="Mangelson H."/>
            <person name="Liachko I."/>
            <person name="Sullivan S."/>
            <person name="Sone E.D."/>
            <person name="Koren S."/>
            <person name="Silverstein K.A.T."/>
            <person name="Beckman K.B."/>
            <person name="Gohl D.M."/>
        </authorList>
    </citation>
    <scope>NUCLEOTIDE SEQUENCE</scope>
    <source>
        <strain evidence="1">Duluth1</strain>
        <tissue evidence="1">Whole animal</tissue>
    </source>
</reference>
<keyword evidence="2" id="KW-1185">Reference proteome</keyword>
<proteinExistence type="predicted"/>
<name>A0A9D4NKE2_DREPO</name>
<dbReference type="Proteomes" id="UP000828390">
    <property type="component" value="Unassembled WGS sequence"/>
</dbReference>
<accession>A0A9D4NKE2</accession>
<organism evidence="1 2">
    <name type="scientific">Dreissena polymorpha</name>
    <name type="common">Zebra mussel</name>
    <name type="synonym">Mytilus polymorpha</name>
    <dbReference type="NCBI Taxonomy" id="45954"/>
    <lineage>
        <taxon>Eukaryota</taxon>
        <taxon>Metazoa</taxon>
        <taxon>Spiralia</taxon>
        <taxon>Lophotrochozoa</taxon>
        <taxon>Mollusca</taxon>
        <taxon>Bivalvia</taxon>
        <taxon>Autobranchia</taxon>
        <taxon>Heteroconchia</taxon>
        <taxon>Euheterodonta</taxon>
        <taxon>Imparidentia</taxon>
        <taxon>Neoheterodontei</taxon>
        <taxon>Myida</taxon>
        <taxon>Dreissenoidea</taxon>
        <taxon>Dreissenidae</taxon>
        <taxon>Dreissena</taxon>
    </lineage>
</organism>
<sequence>MGVNDDEVKICYNNLRTRNTKLKKTKSGDGAPELSDRDQCVLNNFSFLDLFTYEVKKRTVVSVSIS</sequence>
<dbReference type="EMBL" id="JAIWYP010000001">
    <property type="protein sequence ID" value="KAH3898222.1"/>
    <property type="molecule type" value="Genomic_DNA"/>
</dbReference>
<dbReference type="AlphaFoldDB" id="A0A9D4NKE2"/>
<gene>
    <name evidence="1" type="ORF">DPMN_022444</name>
</gene>
<evidence type="ECO:0000313" key="2">
    <source>
        <dbReference type="Proteomes" id="UP000828390"/>
    </source>
</evidence>
<protein>
    <submittedName>
        <fullName evidence="1">Uncharacterized protein</fullName>
    </submittedName>
</protein>
<evidence type="ECO:0000313" key="1">
    <source>
        <dbReference type="EMBL" id="KAH3898222.1"/>
    </source>
</evidence>